<dbReference type="CDD" id="cd00090">
    <property type="entry name" value="HTH_ARSR"/>
    <property type="match status" value="1"/>
</dbReference>
<protein>
    <submittedName>
        <fullName evidence="5">Helix-turn-helix domain-containing protein</fullName>
    </submittedName>
</protein>
<dbReference type="PANTHER" id="PTHR33154">
    <property type="entry name" value="TRANSCRIPTIONAL REGULATOR, ARSR FAMILY"/>
    <property type="match status" value="1"/>
</dbReference>
<keyword evidence="3" id="KW-0804">Transcription</keyword>
<dbReference type="Pfam" id="PF12840">
    <property type="entry name" value="HTH_20"/>
    <property type="match status" value="1"/>
</dbReference>
<keyword evidence="1" id="KW-0805">Transcription regulation</keyword>
<dbReference type="InterPro" id="IPR051081">
    <property type="entry name" value="HTH_MetalResp_TranReg"/>
</dbReference>
<evidence type="ECO:0000313" key="5">
    <source>
        <dbReference type="EMBL" id="HIR88873.1"/>
    </source>
</evidence>
<dbReference type="SMART" id="SM00418">
    <property type="entry name" value="HTH_ARSR"/>
    <property type="match status" value="1"/>
</dbReference>
<comment type="caution">
    <text evidence="5">The sequence shown here is derived from an EMBL/GenBank/DDBJ whole genome shotgun (WGS) entry which is preliminary data.</text>
</comment>
<feature type="domain" description="HTH arsR-type" evidence="4">
    <location>
        <begin position="17"/>
        <end position="96"/>
    </location>
</feature>
<dbReference type="InterPro" id="IPR036388">
    <property type="entry name" value="WH-like_DNA-bd_sf"/>
</dbReference>
<keyword evidence="2" id="KW-0238">DNA-binding</keyword>
<dbReference type="AlphaFoldDB" id="A0A9D1JD68"/>
<dbReference type="GO" id="GO:0003677">
    <property type="term" value="F:DNA binding"/>
    <property type="evidence" value="ECO:0007669"/>
    <property type="project" value="UniProtKB-KW"/>
</dbReference>
<evidence type="ECO:0000259" key="4">
    <source>
        <dbReference type="SMART" id="SM00418"/>
    </source>
</evidence>
<evidence type="ECO:0000256" key="1">
    <source>
        <dbReference type="ARBA" id="ARBA00023015"/>
    </source>
</evidence>
<dbReference type="GO" id="GO:0003700">
    <property type="term" value="F:DNA-binding transcription factor activity"/>
    <property type="evidence" value="ECO:0007669"/>
    <property type="project" value="InterPro"/>
</dbReference>
<dbReference type="Gene3D" id="1.10.10.10">
    <property type="entry name" value="Winged helix-like DNA-binding domain superfamily/Winged helix DNA-binding domain"/>
    <property type="match status" value="1"/>
</dbReference>
<gene>
    <name evidence="5" type="ORF">IAC96_08000</name>
</gene>
<sequence>MERSIEVNLDDGKLLSSIGRALSSEVRIEILKLLKEKTLNINEIAEHLSIPASSAAAHVKALEEAGLIHTHLQPAVRGSMKICSVATEQLVVNMQTNMTYEWKTEVISMPIGHFVDYKVEPTCGIVSEKTRIGEEDEPRCFFEPNRVDAQLIWFGKGYLEYRFPNHFLANVKEKELELSMELCSEDHEYNMDCPSDITVWINGIEVATWTCPSDFGGRRGKWNPDWWPDKNTQYGQLKTWKLTEDGSYLDKEKVSNQTIKDYHLFSEPYITVRVGIAEDAVHVGGINLFGECFGDYHQNILMKISYEN</sequence>
<name>A0A9D1JD68_9FIRM</name>
<accession>A0A9D1JD68</accession>
<dbReference type="InterPro" id="IPR011991">
    <property type="entry name" value="ArsR-like_HTH"/>
</dbReference>
<dbReference type="InterPro" id="IPR001845">
    <property type="entry name" value="HTH_ArsR_DNA-bd_dom"/>
</dbReference>
<evidence type="ECO:0000256" key="2">
    <source>
        <dbReference type="ARBA" id="ARBA00023125"/>
    </source>
</evidence>
<organism evidence="5 6">
    <name type="scientific">Candidatus Fimimorpha faecalis</name>
    <dbReference type="NCBI Taxonomy" id="2840824"/>
    <lineage>
        <taxon>Bacteria</taxon>
        <taxon>Bacillati</taxon>
        <taxon>Bacillota</taxon>
        <taxon>Clostridia</taxon>
        <taxon>Eubacteriales</taxon>
        <taxon>Candidatus Fimimorpha</taxon>
    </lineage>
</organism>
<dbReference type="PANTHER" id="PTHR33154:SF38">
    <property type="entry name" value="HTH ARSR-TYPE DOMAIN-CONTAINING PROTEIN"/>
    <property type="match status" value="1"/>
</dbReference>
<proteinExistence type="predicted"/>
<evidence type="ECO:0000313" key="6">
    <source>
        <dbReference type="Proteomes" id="UP000824201"/>
    </source>
</evidence>
<reference evidence="5" key="1">
    <citation type="submission" date="2020-10" db="EMBL/GenBank/DDBJ databases">
        <authorList>
            <person name="Gilroy R."/>
        </authorList>
    </citation>
    <scope>NUCLEOTIDE SEQUENCE</scope>
    <source>
        <strain evidence="5">ChiW13-3771</strain>
    </source>
</reference>
<evidence type="ECO:0000256" key="3">
    <source>
        <dbReference type="ARBA" id="ARBA00023163"/>
    </source>
</evidence>
<dbReference type="Proteomes" id="UP000824201">
    <property type="component" value="Unassembled WGS sequence"/>
</dbReference>
<reference evidence="5" key="2">
    <citation type="journal article" date="2021" name="PeerJ">
        <title>Extensive microbial diversity within the chicken gut microbiome revealed by metagenomics and culture.</title>
        <authorList>
            <person name="Gilroy R."/>
            <person name="Ravi A."/>
            <person name="Getino M."/>
            <person name="Pursley I."/>
            <person name="Horton D.L."/>
            <person name="Alikhan N.F."/>
            <person name="Baker D."/>
            <person name="Gharbi K."/>
            <person name="Hall N."/>
            <person name="Watson M."/>
            <person name="Adriaenssens E.M."/>
            <person name="Foster-Nyarko E."/>
            <person name="Jarju S."/>
            <person name="Secka A."/>
            <person name="Antonio M."/>
            <person name="Oren A."/>
            <person name="Chaudhuri R.R."/>
            <person name="La Ragione R."/>
            <person name="Hildebrand F."/>
            <person name="Pallen M.J."/>
        </authorList>
    </citation>
    <scope>NUCLEOTIDE SEQUENCE</scope>
    <source>
        <strain evidence="5">ChiW13-3771</strain>
    </source>
</reference>
<dbReference type="SUPFAM" id="SSF46785">
    <property type="entry name" value="Winged helix' DNA-binding domain"/>
    <property type="match status" value="1"/>
</dbReference>
<dbReference type="InterPro" id="IPR036390">
    <property type="entry name" value="WH_DNA-bd_sf"/>
</dbReference>
<dbReference type="EMBL" id="DVHN01000101">
    <property type="protein sequence ID" value="HIR88873.1"/>
    <property type="molecule type" value="Genomic_DNA"/>
</dbReference>